<organism evidence="11 12">
    <name type="scientific">Pseudochelatococcus lubricantis</name>
    <dbReference type="NCBI Taxonomy" id="1538102"/>
    <lineage>
        <taxon>Bacteria</taxon>
        <taxon>Pseudomonadati</taxon>
        <taxon>Pseudomonadota</taxon>
        <taxon>Alphaproteobacteria</taxon>
        <taxon>Hyphomicrobiales</taxon>
        <taxon>Chelatococcaceae</taxon>
        <taxon>Pseudochelatococcus</taxon>
    </lineage>
</organism>
<gene>
    <name evidence="11" type="ORF">FHS82_000344</name>
</gene>
<dbReference type="GO" id="GO:0003678">
    <property type="term" value="F:DNA helicase activity"/>
    <property type="evidence" value="ECO:0007669"/>
    <property type="project" value="UniProtKB-EC"/>
</dbReference>
<keyword evidence="4 11" id="KW-0347">Helicase</keyword>
<keyword evidence="2" id="KW-0227">DNA damage</keyword>
<dbReference type="PROSITE" id="PS51194">
    <property type="entry name" value="HELICASE_CTER"/>
    <property type="match status" value="1"/>
</dbReference>
<dbReference type="NCBIfam" id="NF008165">
    <property type="entry name" value="PRK10917.1-3"/>
    <property type="match status" value="1"/>
</dbReference>
<dbReference type="InterPro" id="IPR047112">
    <property type="entry name" value="RecG/Mfd"/>
</dbReference>
<dbReference type="SMART" id="SM00487">
    <property type="entry name" value="DEXDc"/>
    <property type="match status" value="1"/>
</dbReference>
<evidence type="ECO:0000313" key="12">
    <source>
        <dbReference type="Proteomes" id="UP001429580"/>
    </source>
</evidence>
<dbReference type="Gene3D" id="2.40.50.140">
    <property type="entry name" value="Nucleic acid-binding proteins"/>
    <property type="match status" value="1"/>
</dbReference>
<dbReference type="Pfam" id="PF17191">
    <property type="entry name" value="RecG_wedge"/>
    <property type="match status" value="1"/>
</dbReference>
<comment type="caution">
    <text evidence="11">The sequence shown here is derived from an EMBL/GenBank/DDBJ whole genome shotgun (WGS) entry which is preliminary data.</text>
</comment>
<keyword evidence="3 11" id="KW-0378">Hydrolase</keyword>
<accession>A0ABX0UU82</accession>
<keyword evidence="5" id="KW-0067">ATP-binding</keyword>
<evidence type="ECO:0000256" key="4">
    <source>
        <dbReference type="ARBA" id="ARBA00022806"/>
    </source>
</evidence>
<feature type="domain" description="Helicase ATP-binding" evidence="9">
    <location>
        <begin position="308"/>
        <end position="469"/>
    </location>
</feature>
<evidence type="ECO:0000259" key="9">
    <source>
        <dbReference type="PROSITE" id="PS51192"/>
    </source>
</evidence>
<reference evidence="11 12" key="1">
    <citation type="submission" date="2020-03" db="EMBL/GenBank/DDBJ databases">
        <title>Genomic Encyclopedia of Type Strains, Phase IV (KMG-IV): sequencing the most valuable type-strain genomes for metagenomic binning, comparative biology and taxonomic classification.</title>
        <authorList>
            <person name="Goeker M."/>
        </authorList>
    </citation>
    <scope>NUCLEOTIDE SEQUENCE [LARGE SCALE GENOMIC DNA]</scope>
    <source>
        <strain evidence="11 12">DSM 103870</strain>
    </source>
</reference>
<evidence type="ECO:0000256" key="5">
    <source>
        <dbReference type="ARBA" id="ARBA00022840"/>
    </source>
</evidence>
<dbReference type="InterPro" id="IPR012340">
    <property type="entry name" value="NA-bd_OB-fold"/>
</dbReference>
<keyword evidence="12" id="KW-1185">Reference proteome</keyword>
<dbReference type="CDD" id="cd04488">
    <property type="entry name" value="RecG_wedge_OBF"/>
    <property type="match status" value="1"/>
</dbReference>
<dbReference type="Pfam" id="PF00271">
    <property type="entry name" value="Helicase_C"/>
    <property type="match status" value="1"/>
</dbReference>
<evidence type="ECO:0000256" key="1">
    <source>
        <dbReference type="ARBA" id="ARBA00022741"/>
    </source>
</evidence>
<dbReference type="EMBL" id="JAASQI010000001">
    <property type="protein sequence ID" value="NIJ56531.1"/>
    <property type="molecule type" value="Genomic_DNA"/>
</dbReference>
<feature type="domain" description="Helicase C-terminal" evidence="10">
    <location>
        <begin position="492"/>
        <end position="647"/>
    </location>
</feature>
<dbReference type="Pfam" id="PF19833">
    <property type="entry name" value="RecG_dom3_C"/>
    <property type="match status" value="1"/>
</dbReference>
<keyword evidence="7" id="KW-0234">DNA repair</keyword>
<dbReference type="InterPro" id="IPR001650">
    <property type="entry name" value="Helicase_C-like"/>
</dbReference>
<sequence length="721" mass="79142">MYVRFCHQRLADLNARIAARMRPALLDPLFAPVTVLPGVGPRLGALFDRLLGTAERPARVVDLLFHLPHSVIDRSSRPPIRDTQEGDIVTLTVRVAEHRPPPTGRARAPFRVLVEDGTGDVTLVFFSTTQARIDKMLPLGATRVVSGRIEFWEGFRQMVHPDRIMTEEEARDQPLIEPVYGQTEGLASRTIARIAQAALADRLPHLPEWQDAAWLARQQYPDFATALTALHRPESAAALAPESRTRKRLAYDELLASQLALALMRATHRKAAGRVTVGDGRLVDALTKALPFRLTGGQQQAVADIRRDLAEPQRMLRLLQGDVGSGKTVVALLAMAGVVEARRQAALMAPTDILARQHFARLEPLARAAGINVALLTGREKGAARAATLAALESGEAQIVIGTHALFQEAVAFHDLALAVIDEQHRFGVHQRFALSRKGDGVDMLVMTATPIPRTLTLTCFGDMDVSLLKEKPAGRQPIDTRALPLERLHEVIDGLHRALARGARVYWVCPLVAESETIDVAAAQERFEDLQRIFGPVVGLLHGKMNGRDKDAAMSAFQRGETRILVATTVIEVGVDVPEATIMVIEHAERFGLAQLHQLRGRIGRGSGASTCLLVYKAPLGEVAKARIAIMRETEDGFRIAEEDLKLRGEGEILGTRQSGAPVFHLARLDDDADLLRIARDDARLVLERDPGLASERGQALRVLLYLFERDEAIRLLRAG</sequence>
<dbReference type="Pfam" id="PF00270">
    <property type="entry name" value="DEAD"/>
    <property type="match status" value="1"/>
</dbReference>
<dbReference type="SUPFAM" id="SSF52540">
    <property type="entry name" value="P-loop containing nucleoside triphosphate hydrolases"/>
    <property type="match status" value="2"/>
</dbReference>
<evidence type="ECO:0000259" key="10">
    <source>
        <dbReference type="PROSITE" id="PS51194"/>
    </source>
</evidence>
<dbReference type="PANTHER" id="PTHR47964">
    <property type="entry name" value="ATP-DEPENDENT DNA HELICASE HOMOLOG RECG, CHLOROPLASTIC"/>
    <property type="match status" value="1"/>
</dbReference>
<evidence type="ECO:0000256" key="3">
    <source>
        <dbReference type="ARBA" id="ARBA00022801"/>
    </source>
</evidence>
<dbReference type="InterPro" id="IPR027417">
    <property type="entry name" value="P-loop_NTPase"/>
</dbReference>
<dbReference type="GO" id="GO:0016787">
    <property type="term" value="F:hydrolase activity"/>
    <property type="evidence" value="ECO:0007669"/>
    <property type="project" value="UniProtKB-KW"/>
</dbReference>
<evidence type="ECO:0000313" key="11">
    <source>
        <dbReference type="EMBL" id="NIJ56531.1"/>
    </source>
</evidence>
<evidence type="ECO:0000256" key="8">
    <source>
        <dbReference type="ARBA" id="ARBA00049819"/>
    </source>
</evidence>
<dbReference type="NCBIfam" id="NF008164">
    <property type="entry name" value="PRK10917.1-2"/>
    <property type="match status" value="1"/>
</dbReference>
<evidence type="ECO:0000256" key="6">
    <source>
        <dbReference type="ARBA" id="ARBA00023125"/>
    </source>
</evidence>
<dbReference type="Gene3D" id="3.40.50.300">
    <property type="entry name" value="P-loop containing nucleotide triphosphate hydrolases"/>
    <property type="match status" value="2"/>
</dbReference>
<dbReference type="PANTHER" id="PTHR47964:SF1">
    <property type="entry name" value="ATP-DEPENDENT DNA HELICASE HOMOLOG RECG, CHLOROPLASTIC"/>
    <property type="match status" value="1"/>
</dbReference>
<protein>
    <recommendedName>
        <fullName evidence="8">Probable DNA 3'-5' helicase RecG</fullName>
    </recommendedName>
</protein>
<dbReference type="InterPro" id="IPR033454">
    <property type="entry name" value="RecG_wedge"/>
</dbReference>
<dbReference type="SMART" id="SM00490">
    <property type="entry name" value="HELICc"/>
    <property type="match status" value="1"/>
</dbReference>
<dbReference type="InterPro" id="IPR045562">
    <property type="entry name" value="RecG_dom3_C"/>
</dbReference>
<keyword evidence="6" id="KW-0238">DNA-binding</keyword>
<keyword evidence="1" id="KW-0547">Nucleotide-binding</keyword>
<dbReference type="InterPro" id="IPR014001">
    <property type="entry name" value="Helicase_ATP-bd"/>
</dbReference>
<dbReference type="InterPro" id="IPR011545">
    <property type="entry name" value="DEAD/DEAH_box_helicase_dom"/>
</dbReference>
<name>A0ABX0UU82_9HYPH</name>
<evidence type="ECO:0000256" key="2">
    <source>
        <dbReference type="ARBA" id="ARBA00022763"/>
    </source>
</evidence>
<dbReference type="NCBIfam" id="NF008168">
    <property type="entry name" value="PRK10917.2-2"/>
    <property type="match status" value="1"/>
</dbReference>
<dbReference type="PROSITE" id="PS51192">
    <property type="entry name" value="HELICASE_ATP_BIND_1"/>
    <property type="match status" value="1"/>
</dbReference>
<dbReference type="SUPFAM" id="SSF50249">
    <property type="entry name" value="Nucleic acid-binding proteins"/>
    <property type="match status" value="1"/>
</dbReference>
<proteinExistence type="predicted"/>
<evidence type="ECO:0000256" key="7">
    <source>
        <dbReference type="ARBA" id="ARBA00023204"/>
    </source>
</evidence>
<dbReference type="Proteomes" id="UP001429580">
    <property type="component" value="Unassembled WGS sequence"/>
</dbReference>